<sequence>METIKPMEKLPKFEDGKLYEIKVSRTVEVGPELMARPSSPKIVVAGQVARDLGDVVIWAKKV</sequence>
<dbReference type="Proteomes" id="UP000051913">
    <property type="component" value="Unassembled WGS sequence"/>
</dbReference>
<proteinExistence type="predicted"/>
<name>A0A0R3KUU4_9BRAD</name>
<comment type="caution">
    <text evidence="1">The sequence shown here is derived from an EMBL/GenBank/DDBJ whole genome shotgun (WGS) entry which is preliminary data.</text>
</comment>
<evidence type="ECO:0000313" key="2">
    <source>
        <dbReference type="Proteomes" id="UP000051913"/>
    </source>
</evidence>
<keyword evidence="2" id="KW-1185">Reference proteome</keyword>
<dbReference type="AlphaFoldDB" id="A0A0R3KUU4"/>
<evidence type="ECO:0000313" key="1">
    <source>
        <dbReference type="EMBL" id="KRQ99281.1"/>
    </source>
</evidence>
<reference evidence="1 2" key="1">
    <citation type="submission" date="2014-03" db="EMBL/GenBank/DDBJ databases">
        <title>Bradyrhizobium valentinum sp. nov., isolated from effective nodules of Lupinus mariae-josephae, a lupine endemic of basic-lime soils in Eastern Spain.</title>
        <authorList>
            <person name="Duran D."/>
            <person name="Rey L."/>
            <person name="Navarro A."/>
            <person name="Busquets A."/>
            <person name="Imperial J."/>
            <person name="Ruiz-Argueso T."/>
        </authorList>
    </citation>
    <scope>NUCLEOTIDE SEQUENCE [LARGE SCALE GENOMIC DNA]</scope>
    <source>
        <strain evidence="1 2">LmjM3</strain>
    </source>
</reference>
<organism evidence="1 2">
    <name type="scientific">Bradyrhizobium valentinum</name>
    <dbReference type="NCBI Taxonomy" id="1518501"/>
    <lineage>
        <taxon>Bacteria</taxon>
        <taxon>Pseudomonadati</taxon>
        <taxon>Pseudomonadota</taxon>
        <taxon>Alphaproteobacteria</taxon>
        <taxon>Hyphomicrobiales</taxon>
        <taxon>Nitrobacteraceae</taxon>
        <taxon>Bradyrhizobium</taxon>
    </lineage>
</organism>
<dbReference type="RefSeq" id="WP_057853933.1">
    <property type="nucleotide sequence ID" value="NZ_LLXX01000173.1"/>
</dbReference>
<dbReference type="EMBL" id="LLXX01000173">
    <property type="protein sequence ID" value="KRQ99281.1"/>
    <property type="molecule type" value="Genomic_DNA"/>
</dbReference>
<accession>A0A0R3KUU4</accession>
<protein>
    <submittedName>
        <fullName evidence="1">Uncharacterized protein</fullName>
    </submittedName>
</protein>
<gene>
    <name evidence="1" type="ORF">CP49_11840</name>
</gene>